<sequence>MQFFSPIVFDFIEIEGSTKLRNRLSNKIGSFFFFCNRTFMVAYAIVDVITGDLVEPDVVTSSSPSVEGLLDSLTGSIRISSISVGAKPVAAPITYLAASGEWILLLHFRLDLDYINNFGIKVIGFSSSDMPSLELKQLAWKPYLYKGK</sequence>
<evidence type="ECO:0000313" key="2">
    <source>
        <dbReference type="Proteomes" id="UP000541444"/>
    </source>
</evidence>
<protein>
    <submittedName>
        <fullName evidence="1">Uncharacterized protein</fullName>
    </submittedName>
</protein>
<name>A0A7J7NY65_9MAGN</name>
<organism evidence="1 2">
    <name type="scientific">Kingdonia uniflora</name>
    <dbReference type="NCBI Taxonomy" id="39325"/>
    <lineage>
        <taxon>Eukaryota</taxon>
        <taxon>Viridiplantae</taxon>
        <taxon>Streptophyta</taxon>
        <taxon>Embryophyta</taxon>
        <taxon>Tracheophyta</taxon>
        <taxon>Spermatophyta</taxon>
        <taxon>Magnoliopsida</taxon>
        <taxon>Ranunculales</taxon>
        <taxon>Circaeasteraceae</taxon>
        <taxon>Kingdonia</taxon>
    </lineage>
</organism>
<accession>A0A7J7NY65</accession>
<comment type="caution">
    <text evidence="1">The sequence shown here is derived from an EMBL/GenBank/DDBJ whole genome shotgun (WGS) entry which is preliminary data.</text>
</comment>
<dbReference type="EMBL" id="JACGCM010000445">
    <property type="protein sequence ID" value="KAF6172125.1"/>
    <property type="molecule type" value="Genomic_DNA"/>
</dbReference>
<gene>
    <name evidence="1" type="ORF">GIB67_029543</name>
</gene>
<keyword evidence="2" id="KW-1185">Reference proteome</keyword>
<reference evidence="1 2" key="1">
    <citation type="journal article" date="2020" name="IScience">
        <title>Genome Sequencing of the Endangered Kingdonia uniflora (Circaeasteraceae, Ranunculales) Reveals Potential Mechanisms of Evolutionary Specialization.</title>
        <authorList>
            <person name="Sun Y."/>
            <person name="Deng T."/>
            <person name="Zhang A."/>
            <person name="Moore M.J."/>
            <person name="Landis J.B."/>
            <person name="Lin N."/>
            <person name="Zhang H."/>
            <person name="Zhang X."/>
            <person name="Huang J."/>
            <person name="Zhang X."/>
            <person name="Sun H."/>
            <person name="Wang H."/>
        </authorList>
    </citation>
    <scope>NUCLEOTIDE SEQUENCE [LARGE SCALE GENOMIC DNA]</scope>
    <source>
        <strain evidence="1">TB1705</strain>
        <tissue evidence="1">Leaf</tissue>
    </source>
</reference>
<dbReference type="Proteomes" id="UP000541444">
    <property type="component" value="Unassembled WGS sequence"/>
</dbReference>
<proteinExistence type="predicted"/>
<evidence type="ECO:0000313" key="1">
    <source>
        <dbReference type="EMBL" id="KAF6172125.1"/>
    </source>
</evidence>
<dbReference type="AlphaFoldDB" id="A0A7J7NY65"/>
<dbReference type="OrthoDB" id="1877176at2759"/>